<dbReference type="Proteomes" id="UP000481947">
    <property type="component" value="Unassembled WGS sequence"/>
</dbReference>
<dbReference type="RefSeq" id="WP_161125154.1">
    <property type="nucleotide sequence ID" value="NZ_DAIPCI010000053.1"/>
</dbReference>
<dbReference type="AlphaFoldDB" id="A0A7C9IXK0"/>
<evidence type="ECO:0000259" key="5">
    <source>
        <dbReference type="Pfam" id="PF13657"/>
    </source>
</evidence>
<feature type="domain" description="HipA-like C-terminal" evidence="4">
    <location>
        <begin position="151"/>
        <end position="389"/>
    </location>
</feature>
<dbReference type="GO" id="GO:0004674">
    <property type="term" value="F:protein serine/threonine kinase activity"/>
    <property type="evidence" value="ECO:0007669"/>
    <property type="project" value="TreeGrafter"/>
</dbReference>
<reference evidence="6 7" key="1">
    <citation type="submission" date="2019-09" db="EMBL/GenBank/DDBJ databases">
        <title>Identification of Malikia spinosa a prominent benzene-, toluene-, and ethylbenzene-degrading bacterium: enrichment, isolation and whole genome sequencing.</title>
        <authorList>
            <person name="Tancsics A."/>
            <person name="Revesz F."/>
            <person name="Kriszt B."/>
        </authorList>
    </citation>
    <scope>NUCLEOTIDE SEQUENCE [LARGE SCALE GENOMIC DNA]</scope>
    <source>
        <strain evidence="6 7">AB6</strain>
    </source>
</reference>
<proteinExistence type="inferred from homology"/>
<name>A0A7C9IXK0_9BURK</name>
<dbReference type="InterPro" id="IPR017508">
    <property type="entry name" value="HipA_N1"/>
</dbReference>
<evidence type="ECO:0000259" key="4">
    <source>
        <dbReference type="Pfam" id="PF07804"/>
    </source>
</evidence>
<dbReference type="EMBL" id="VYSB01000008">
    <property type="protein sequence ID" value="MYZ52273.1"/>
    <property type="molecule type" value="Genomic_DNA"/>
</dbReference>
<dbReference type="PANTHER" id="PTHR37419">
    <property type="entry name" value="SERINE/THREONINE-PROTEIN KINASE TOXIN HIPA"/>
    <property type="match status" value="1"/>
</dbReference>
<evidence type="ECO:0000256" key="3">
    <source>
        <dbReference type="ARBA" id="ARBA00022777"/>
    </source>
</evidence>
<dbReference type="GO" id="GO:0005829">
    <property type="term" value="C:cytosol"/>
    <property type="evidence" value="ECO:0007669"/>
    <property type="project" value="TreeGrafter"/>
</dbReference>
<evidence type="ECO:0000256" key="2">
    <source>
        <dbReference type="ARBA" id="ARBA00022679"/>
    </source>
</evidence>
<dbReference type="InterPro" id="IPR012893">
    <property type="entry name" value="HipA-like_C"/>
</dbReference>
<dbReference type="PANTHER" id="PTHR37419:SF1">
    <property type="entry name" value="SERINE_THREONINE-PROTEIN KINASE TOXIN HIPA"/>
    <property type="match status" value="1"/>
</dbReference>
<dbReference type="NCBIfam" id="TIGR03071">
    <property type="entry name" value="couple_hipA"/>
    <property type="match status" value="1"/>
</dbReference>
<dbReference type="Gene3D" id="1.10.1070.20">
    <property type="match status" value="1"/>
</dbReference>
<keyword evidence="2" id="KW-0808">Transferase</keyword>
<dbReference type="Pfam" id="PF07804">
    <property type="entry name" value="HipA_C"/>
    <property type="match status" value="1"/>
</dbReference>
<evidence type="ECO:0000313" key="6">
    <source>
        <dbReference type="EMBL" id="MYZ52273.1"/>
    </source>
</evidence>
<comment type="caution">
    <text evidence="6">The sequence shown here is derived from an EMBL/GenBank/DDBJ whole genome shotgun (WGS) entry which is preliminary data.</text>
</comment>
<sequence length="429" mass="47496">MNAVSTLAVHLNEVLVGYLTHYPDEKTQFVIDEGYLDLGQDRPILSLSLARPNDEASTRALLLDSRHKLASVKAPPFFSNLLPEGGLRRTIAQRLKVHEDREFLLLRALGRDLPGAVITSPAEVQVNGRGRTTTQPGSGPAGTDLLHELKFSLAGMQMKFSMLRQGERLTLAGEQALGNYLVKPPSRDFEALPLVEAATMQVAQAAGIEVPEIRLVPASQIDGLPDLQAFDTGEPFYAIRRFDRPESITGEARIHIEDFAQVFNLRPQQKYGQVNHEMIGRTLLRYAGGLADLQEMARRMVFNVLMGNGDAHIKNWSLIYRDPTRPRLAPAYDLVPTVAYMSRETSLALNMAGVKRFADITLDSFAAFLTRVGIADQVLDSVMAEVRHAGQQVLQGWRDRFHAVQVPQRLIQRIETHQAGLPLVATLGG</sequence>
<gene>
    <name evidence="6" type="ORF">F5985_09025</name>
</gene>
<dbReference type="InterPro" id="IPR052028">
    <property type="entry name" value="HipA_Ser/Thr_kinase"/>
</dbReference>
<comment type="similarity">
    <text evidence="1">Belongs to the HipA Ser/Thr kinase family.</text>
</comment>
<evidence type="ECO:0000313" key="7">
    <source>
        <dbReference type="Proteomes" id="UP000481947"/>
    </source>
</evidence>
<evidence type="ECO:0000256" key="1">
    <source>
        <dbReference type="ARBA" id="ARBA00010164"/>
    </source>
</evidence>
<protein>
    <submittedName>
        <fullName evidence="6">Type II toxin-antitoxin system HipA family toxin</fullName>
    </submittedName>
</protein>
<accession>A0A7C9IXK0</accession>
<dbReference type="Pfam" id="PF13657">
    <property type="entry name" value="Couple_hipA"/>
    <property type="match status" value="1"/>
</dbReference>
<organism evidence="6 7">
    <name type="scientific">Malikia spinosa</name>
    <dbReference type="NCBI Taxonomy" id="86180"/>
    <lineage>
        <taxon>Bacteria</taxon>
        <taxon>Pseudomonadati</taxon>
        <taxon>Pseudomonadota</taxon>
        <taxon>Betaproteobacteria</taxon>
        <taxon>Burkholderiales</taxon>
        <taxon>Comamonadaceae</taxon>
        <taxon>Malikia</taxon>
    </lineage>
</organism>
<feature type="domain" description="HipA N-terminal subdomain 1" evidence="5">
    <location>
        <begin position="7"/>
        <end position="117"/>
    </location>
</feature>
<keyword evidence="3" id="KW-0418">Kinase</keyword>